<protein>
    <recommendedName>
        <fullName evidence="1">Large ribosomal subunit protein mL59 domain-containing protein</fullName>
    </recommendedName>
</protein>
<keyword evidence="3" id="KW-1185">Reference proteome</keyword>
<dbReference type="InParanoid" id="A0A3N4M7Q1"/>
<dbReference type="Pfam" id="PF18126">
    <property type="entry name" value="Mitoc_mL59"/>
    <property type="match status" value="1"/>
</dbReference>
<feature type="domain" description="Large ribosomal subunit protein mL59" evidence="1">
    <location>
        <begin position="18"/>
        <end position="139"/>
    </location>
</feature>
<gene>
    <name evidence="2" type="ORF">L211DRAFT_817019</name>
</gene>
<reference evidence="2 3" key="1">
    <citation type="journal article" date="2018" name="Nat. Ecol. Evol.">
        <title>Pezizomycetes genomes reveal the molecular basis of ectomycorrhizal truffle lifestyle.</title>
        <authorList>
            <person name="Murat C."/>
            <person name="Payen T."/>
            <person name="Noel B."/>
            <person name="Kuo A."/>
            <person name="Morin E."/>
            <person name="Chen J."/>
            <person name="Kohler A."/>
            <person name="Krizsan K."/>
            <person name="Balestrini R."/>
            <person name="Da Silva C."/>
            <person name="Montanini B."/>
            <person name="Hainaut M."/>
            <person name="Levati E."/>
            <person name="Barry K.W."/>
            <person name="Belfiori B."/>
            <person name="Cichocki N."/>
            <person name="Clum A."/>
            <person name="Dockter R.B."/>
            <person name="Fauchery L."/>
            <person name="Guy J."/>
            <person name="Iotti M."/>
            <person name="Le Tacon F."/>
            <person name="Lindquist E.A."/>
            <person name="Lipzen A."/>
            <person name="Malagnac F."/>
            <person name="Mello A."/>
            <person name="Molinier V."/>
            <person name="Miyauchi S."/>
            <person name="Poulain J."/>
            <person name="Riccioni C."/>
            <person name="Rubini A."/>
            <person name="Sitrit Y."/>
            <person name="Splivallo R."/>
            <person name="Traeger S."/>
            <person name="Wang M."/>
            <person name="Zifcakova L."/>
            <person name="Wipf D."/>
            <person name="Zambonelli A."/>
            <person name="Paolocci F."/>
            <person name="Nowrousian M."/>
            <person name="Ottonello S."/>
            <person name="Baldrian P."/>
            <person name="Spatafora J.W."/>
            <person name="Henrissat B."/>
            <person name="Nagy L.G."/>
            <person name="Aury J.M."/>
            <person name="Wincker P."/>
            <person name="Grigoriev I.V."/>
            <person name="Bonfante P."/>
            <person name="Martin F.M."/>
        </authorList>
    </citation>
    <scope>NUCLEOTIDE SEQUENCE [LARGE SCALE GENOMIC DNA]</scope>
    <source>
        <strain evidence="2 3">ATCC MYA-4762</strain>
    </source>
</reference>
<dbReference type="OrthoDB" id="18529at2759"/>
<evidence type="ECO:0000259" key="1">
    <source>
        <dbReference type="Pfam" id="PF18126"/>
    </source>
</evidence>
<dbReference type="PANTHER" id="PTHR28041">
    <property type="entry name" value="54S RIBOSOMAL PROTEIN L25, MITOCHONDRIAL"/>
    <property type="match status" value="1"/>
</dbReference>
<accession>A0A3N4M7Q1</accession>
<organism evidence="2 3">
    <name type="scientific">Terfezia boudieri ATCC MYA-4762</name>
    <dbReference type="NCBI Taxonomy" id="1051890"/>
    <lineage>
        <taxon>Eukaryota</taxon>
        <taxon>Fungi</taxon>
        <taxon>Dikarya</taxon>
        <taxon>Ascomycota</taxon>
        <taxon>Pezizomycotina</taxon>
        <taxon>Pezizomycetes</taxon>
        <taxon>Pezizales</taxon>
        <taxon>Pezizaceae</taxon>
        <taxon>Terfezia</taxon>
    </lineage>
</organism>
<sequence>MTSPSRSTFISLAHTLPPRLLRFFARYPPGTHTDVRSNPFKPTVHAITKRWHNPIFSYRRQAVLCKIARQHGVEELLPPSRKSSAYKEEKLAQRAEGGVGRWKRMLEPKGKKWERTLHARLEKRKKAMEEMPALIEKWKRSGHGRGWKEWPR</sequence>
<evidence type="ECO:0000313" key="3">
    <source>
        <dbReference type="Proteomes" id="UP000267821"/>
    </source>
</evidence>
<dbReference type="EMBL" id="ML121528">
    <property type="protein sequence ID" value="RPB28842.1"/>
    <property type="molecule type" value="Genomic_DNA"/>
</dbReference>
<evidence type="ECO:0000313" key="2">
    <source>
        <dbReference type="EMBL" id="RPB28842.1"/>
    </source>
</evidence>
<dbReference type="GO" id="GO:0005762">
    <property type="term" value="C:mitochondrial large ribosomal subunit"/>
    <property type="evidence" value="ECO:0007669"/>
    <property type="project" value="InterPro"/>
</dbReference>
<dbReference type="PANTHER" id="PTHR28041:SF1">
    <property type="entry name" value="LARGE RIBOSOMAL SUBUNIT PROTEIN ML59"/>
    <property type="match status" value="1"/>
</dbReference>
<dbReference type="AlphaFoldDB" id="A0A3N4M7Q1"/>
<name>A0A3N4M7Q1_9PEZI</name>
<dbReference type="GO" id="GO:0003735">
    <property type="term" value="F:structural constituent of ribosome"/>
    <property type="evidence" value="ECO:0007669"/>
    <property type="project" value="InterPro"/>
</dbReference>
<dbReference type="InterPro" id="IPR037507">
    <property type="entry name" value="Ribosomal_mL59"/>
</dbReference>
<dbReference type="STRING" id="1051890.A0A3N4M7Q1"/>
<dbReference type="FunCoup" id="A0A3N4M7Q1">
    <property type="interactions" value="91"/>
</dbReference>
<proteinExistence type="predicted"/>
<dbReference type="Proteomes" id="UP000267821">
    <property type="component" value="Unassembled WGS sequence"/>
</dbReference>
<dbReference type="InterPro" id="IPR040922">
    <property type="entry name" value="Ribosomal_mL59_dom"/>
</dbReference>